<keyword evidence="7" id="KW-1185">Reference proteome</keyword>
<sequence>MSSHYSTTRRIALLLLFSASLFHLPAYAQISGVVYRDFDGSGTRTSVNPNEIGASDVKVRAYVGNSSTPLLSTTDEQGVFSFNATQIPAGSQVKLEFYDLGKMNYSGPYGAESGTSLQFVQAPNDRISFGIFYPAEYCDTRSPVIVTSCFINGDPNAGGNAGDQVALVSFPYEASGLTGPANFPATPLGLVKEVGAIWGVLYHMRSKKFVTSAILKRHAGFGPLGTGGLYLTNYLTGISTPFIDVKTLGIDTGDDPHIGLSADFRDPSLDTVALRKIGKLSLGALAVDESGERIFLSNLNDRKVYSLYVSGNLNTPTRDSVRAFTIPNNCADPGDFRPWALKGYRGDIYVGTVCSGETSGDTAKLRGIVYKFDPKETNPTFTQVLSFPFSFKRGSPDMSVGCVRNYWSTWDDAFPAPCNGSFVLNPQPIISDLEFDVNGDMILGIMDRFGHQSGRDNYGGSSTAGNVYTGFSGGDLMRAGLNADGTYTLEFNGMVGDETGCGTGNDEGPGGGEFYCGDEWVFYGKVAHGEINNGSLALVPGSDEVISTAMDPLSTDDNSVYLASGWQAYRNSGAMAGRVVREFVVYDQDYVGTFGKSAGLGDIVAACNAAPVEIGNRVWLDRNRNGVQDAGEPGVEGIILTLHDAENGFSQVASDTTNAKGEYYFTNANVPGGVEFNHKYEVRISMLQPAITTDSLQPAPPNIGDPVADSDGILVIPGAAPGPGAKNGRLAAALAEEPYVKIEVTSGGIGQNDHTYDYGFGPASKIELVTDSIRICSGEVTVLIAQAASVLPGDSVAFVLYDNIPGTIDEKLNSGTVLGKVAPDGTGLATLPNVIFPVNATRDSASYVVCALLLTRDTAVLGVDNGTVTIGPIPVVVATVDGTLNCTQRIVNLKARSSMSIASFSWTGPGNHVSTDSIAPVSVPGTYVVVGTSAQGCVSSPDTVIVVEEELPPALPTPELVICEPLTSVQLPAIGKGQEWLVSAFNPVTVAVDTVANTASGLSANGTYHIRLREGICISSDSLKITRNPSLALKDSSVTLCASVTVNLPDYIPGYDTLTGQTWHLGSATGATVTDINGITFEQSTTYVLIAANRFGCTDTATVQFIKVPSATLTALANGILTCTQRSVTLTATSDASDIAYLWTGPDNFTSTDSVISVSKSGRYILTGLAADGCSSVADTLDVLEELVPPQLPLASVGICEPTSQVQAPPIGLGQEWFTEFNNAAPIEINNVQNSVSGFTANGVYEVKLREGVCTSAAAMRIVRSAALALRDTVATFCNATAVNLTSYIPGYANLVNPVWHLGSASGAVIPVTNGMQVDESTTYVLTASNQSGCADTASVKFVIQPMPIGFLSITPPTCNDGIPLANGIMTLSGIQAPMRYDLVQDADYSGDATFSTAAAVPKDGNFGSDWASPAVDTPFTMRVFNEAGCFLDLFVSLGPVDCQCPVVCVPVSVKRVKKM</sequence>
<evidence type="ECO:0000259" key="5">
    <source>
        <dbReference type="Pfam" id="PF17210"/>
    </source>
</evidence>
<evidence type="ECO:0000256" key="1">
    <source>
        <dbReference type="ARBA" id="ARBA00004613"/>
    </source>
</evidence>
<proteinExistence type="predicted"/>
<evidence type="ECO:0000256" key="2">
    <source>
        <dbReference type="ARBA" id="ARBA00022525"/>
    </source>
</evidence>
<dbReference type="RefSeq" id="WP_189564534.1">
    <property type="nucleotide sequence ID" value="NZ_BMXF01000002.1"/>
</dbReference>
<dbReference type="EMBL" id="BMXF01000002">
    <property type="protein sequence ID" value="GHB68530.1"/>
    <property type="molecule type" value="Genomic_DNA"/>
</dbReference>
<dbReference type="InterPro" id="IPR033764">
    <property type="entry name" value="Sdr_B"/>
</dbReference>
<evidence type="ECO:0000313" key="6">
    <source>
        <dbReference type="EMBL" id="GHB68530.1"/>
    </source>
</evidence>
<protein>
    <recommendedName>
        <fullName evidence="5">SD-repeat containing protein B domain-containing protein</fullName>
    </recommendedName>
</protein>
<evidence type="ECO:0000256" key="4">
    <source>
        <dbReference type="SAM" id="SignalP"/>
    </source>
</evidence>
<feature type="signal peptide" evidence="4">
    <location>
        <begin position="1"/>
        <end position="28"/>
    </location>
</feature>
<dbReference type="InterPro" id="IPR013783">
    <property type="entry name" value="Ig-like_fold"/>
</dbReference>
<keyword evidence="2" id="KW-0964">Secreted</keyword>
<evidence type="ECO:0000313" key="7">
    <source>
        <dbReference type="Proteomes" id="UP000598271"/>
    </source>
</evidence>
<feature type="domain" description="SD-repeat containing protein B" evidence="5">
    <location>
        <begin position="613"/>
        <end position="669"/>
    </location>
</feature>
<accession>A0A8J3D3T1</accession>
<comment type="subcellular location">
    <subcellularLocation>
        <location evidence="1">Secreted</location>
    </subcellularLocation>
</comment>
<dbReference type="SUPFAM" id="SSF117074">
    <property type="entry name" value="Hypothetical protein PA1324"/>
    <property type="match status" value="1"/>
</dbReference>
<comment type="caution">
    <text evidence="6">The sequence shown here is derived from an EMBL/GenBank/DDBJ whole genome shotgun (WGS) entry which is preliminary data.</text>
</comment>
<dbReference type="Pfam" id="PF17210">
    <property type="entry name" value="SdrD_B"/>
    <property type="match status" value="1"/>
</dbReference>
<reference evidence="6 7" key="1">
    <citation type="journal article" date="2014" name="Int. J. Syst. Evol. Microbiol.">
        <title>Complete genome sequence of Corynebacterium casei LMG S-19264T (=DSM 44701T), isolated from a smear-ripened cheese.</title>
        <authorList>
            <consortium name="US DOE Joint Genome Institute (JGI-PGF)"/>
            <person name="Walter F."/>
            <person name="Albersmeier A."/>
            <person name="Kalinowski J."/>
            <person name="Ruckert C."/>
        </authorList>
    </citation>
    <scope>NUCLEOTIDE SEQUENCE [LARGE SCALE GENOMIC DNA]</scope>
    <source>
        <strain evidence="6 7">KCTC 12866</strain>
    </source>
</reference>
<organism evidence="6 7">
    <name type="scientific">Persicitalea jodogahamensis</name>
    <dbReference type="NCBI Taxonomy" id="402147"/>
    <lineage>
        <taxon>Bacteria</taxon>
        <taxon>Pseudomonadati</taxon>
        <taxon>Bacteroidota</taxon>
        <taxon>Cytophagia</taxon>
        <taxon>Cytophagales</taxon>
        <taxon>Spirosomataceae</taxon>
        <taxon>Persicitalea</taxon>
    </lineage>
</organism>
<evidence type="ECO:0000256" key="3">
    <source>
        <dbReference type="ARBA" id="ARBA00022729"/>
    </source>
</evidence>
<dbReference type="Proteomes" id="UP000598271">
    <property type="component" value="Unassembled WGS sequence"/>
</dbReference>
<dbReference type="GO" id="GO:0005576">
    <property type="term" value="C:extracellular region"/>
    <property type="evidence" value="ECO:0007669"/>
    <property type="project" value="UniProtKB-SubCell"/>
</dbReference>
<feature type="chain" id="PRO_5035256503" description="SD-repeat containing protein B domain-containing protein" evidence="4">
    <location>
        <begin position="29"/>
        <end position="1460"/>
    </location>
</feature>
<name>A0A8J3D3T1_9BACT</name>
<gene>
    <name evidence="6" type="ORF">GCM10007390_22400</name>
</gene>
<dbReference type="Gene3D" id="2.60.40.10">
    <property type="entry name" value="Immunoglobulins"/>
    <property type="match status" value="2"/>
</dbReference>
<keyword evidence="3 4" id="KW-0732">Signal</keyword>